<name>A0A7G5H1N3_9BACT</name>
<dbReference type="InterPro" id="IPR038468">
    <property type="entry name" value="MmpS_C"/>
</dbReference>
<gene>
    <name evidence="2" type="ORF">H3H32_09095</name>
</gene>
<keyword evidence="1" id="KW-0812">Transmembrane</keyword>
<accession>A0A7G5H1N3</accession>
<keyword evidence="1" id="KW-1133">Transmembrane helix</keyword>
<sequence length="179" mass="19549">MNQSIQKPKRSNAFGLLALALALIGWAIPIELLLRLLIVAAACAIIGLASDRTKLLSGLAIGMGLLVYFIRYQYDLGADALDKQQYEVRYEVDCQDCSVRFTNSSGGVDEEKGVRGGWKKVIHAPGNLFIDLTAQPNGADPMASVRLFVNGVYMAGARSSGHYLAAFASCRPRDYYDKR</sequence>
<dbReference type="EMBL" id="CP059732">
    <property type="protein sequence ID" value="QMW05025.1"/>
    <property type="molecule type" value="Genomic_DNA"/>
</dbReference>
<protein>
    <submittedName>
        <fullName evidence="2">Uncharacterized protein</fullName>
    </submittedName>
</protein>
<keyword evidence="3" id="KW-1185">Reference proteome</keyword>
<keyword evidence="1" id="KW-0472">Membrane</keyword>
<dbReference type="KEGG" id="sfol:H3H32_09095"/>
<feature type="transmembrane region" description="Helical" evidence="1">
    <location>
        <begin position="55"/>
        <end position="74"/>
    </location>
</feature>
<dbReference type="RefSeq" id="WP_182462373.1">
    <property type="nucleotide sequence ID" value="NZ_CP059732.1"/>
</dbReference>
<reference evidence="2 3" key="1">
    <citation type="submission" date="2020-07" db="EMBL/GenBank/DDBJ databases">
        <title>Spirosoma foliorum sp. nov., isolated from the leaves on the Nejang mountain Korea, Republic of.</title>
        <authorList>
            <person name="Ho H."/>
            <person name="Lee Y.-J."/>
            <person name="Nurcahyanto D.-A."/>
            <person name="Kim S.-G."/>
        </authorList>
    </citation>
    <scope>NUCLEOTIDE SEQUENCE [LARGE SCALE GENOMIC DNA]</scope>
    <source>
        <strain evidence="2 3">PL0136</strain>
    </source>
</reference>
<dbReference type="Gene3D" id="2.60.40.2880">
    <property type="entry name" value="MmpS1-5, C-terminal soluble domain"/>
    <property type="match status" value="1"/>
</dbReference>
<feature type="transmembrane region" description="Helical" evidence="1">
    <location>
        <begin position="12"/>
        <end position="28"/>
    </location>
</feature>
<evidence type="ECO:0000313" key="3">
    <source>
        <dbReference type="Proteomes" id="UP000515369"/>
    </source>
</evidence>
<evidence type="ECO:0000313" key="2">
    <source>
        <dbReference type="EMBL" id="QMW05025.1"/>
    </source>
</evidence>
<evidence type="ECO:0000256" key="1">
    <source>
        <dbReference type="SAM" id="Phobius"/>
    </source>
</evidence>
<proteinExistence type="predicted"/>
<dbReference type="Proteomes" id="UP000515369">
    <property type="component" value="Chromosome"/>
</dbReference>
<organism evidence="2 3">
    <name type="scientific">Spirosoma foliorum</name>
    <dbReference type="NCBI Taxonomy" id="2710596"/>
    <lineage>
        <taxon>Bacteria</taxon>
        <taxon>Pseudomonadati</taxon>
        <taxon>Bacteroidota</taxon>
        <taxon>Cytophagia</taxon>
        <taxon>Cytophagales</taxon>
        <taxon>Cytophagaceae</taxon>
        <taxon>Spirosoma</taxon>
    </lineage>
</organism>
<dbReference type="AlphaFoldDB" id="A0A7G5H1N3"/>